<evidence type="ECO:0000313" key="3">
    <source>
        <dbReference type="Proteomes" id="UP000007798"/>
    </source>
</evidence>
<dbReference type="EMBL" id="CH963847">
    <property type="protein sequence ID" value="EDW72646.2"/>
    <property type="molecule type" value="Genomic_DNA"/>
</dbReference>
<dbReference type="AlphaFoldDB" id="B4MND7"/>
<proteinExistence type="predicted"/>
<feature type="compositionally biased region" description="Basic and acidic residues" evidence="1">
    <location>
        <begin position="129"/>
        <end position="202"/>
    </location>
</feature>
<feature type="compositionally biased region" description="Polar residues" evidence="1">
    <location>
        <begin position="203"/>
        <end position="233"/>
    </location>
</feature>
<dbReference type="OrthoDB" id="7873131at2759"/>
<evidence type="ECO:0000313" key="2">
    <source>
        <dbReference type="EMBL" id="EDW72646.2"/>
    </source>
</evidence>
<dbReference type="HOGENOM" id="CLU_037557_0_0_1"/>
<gene>
    <name evidence="2" type="primary">Dwil\GK17112</name>
    <name evidence="2" type="ORF">Dwil_GK17112</name>
</gene>
<dbReference type="Proteomes" id="UP000007798">
    <property type="component" value="Unassembled WGS sequence"/>
</dbReference>
<evidence type="ECO:0000256" key="1">
    <source>
        <dbReference type="SAM" id="MobiDB-lite"/>
    </source>
</evidence>
<accession>B4MND7</accession>
<reference evidence="2 3" key="1">
    <citation type="journal article" date="2007" name="Nature">
        <title>Evolution of genes and genomes on the Drosophila phylogeny.</title>
        <authorList>
            <consortium name="Drosophila 12 Genomes Consortium"/>
            <person name="Clark A.G."/>
            <person name="Eisen M.B."/>
            <person name="Smith D.R."/>
            <person name="Bergman C.M."/>
            <person name="Oliver B."/>
            <person name="Markow T.A."/>
            <person name="Kaufman T.C."/>
            <person name="Kellis M."/>
            <person name="Gelbart W."/>
            <person name="Iyer V.N."/>
            <person name="Pollard D.A."/>
            <person name="Sackton T.B."/>
            <person name="Larracuente A.M."/>
            <person name="Singh N.D."/>
            <person name="Abad J.P."/>
            <person name="Abt D.N."/>
            <person name="Adryan B."/>
            <person name="Aguade M."/>
            <person name="Akashi H."/>
            <person name="Anderson W.W."/>
            <person name="Aquadro C.F."/>
            <person name="Ardell D.H."/>
            <person name="Arguello R."/>
            <person name="Artieri C.G."/>
            <person name="Barbash D.A."/>
            <person name="Barker D."/>
            <person name="Barsanti P."/>
            <person name="Batterham P."/>
            <person name="Batzoglou S."/>
            <person name="Begun D."/>
            <person name="Bhutkar A."/>
            <person name="Blanco E."/>
            <person name="Bosak S.A."/>
            <person name="Bradley R.K."/>
            <person name="Brand A.D."/>
            <person name="Brent M.R."/>
            <person name="Brooks A.N."/>
            <person name="Brown R.H."/>
            <person name="Butlin R.K."/>
            <person name="Caggese C."/>
            <person name="Calvi B.R."/>
            <person name="Bernardo de Carvalho A."/>
            <person name="Caspi A."/>
            <person name="Castrezana S."/>
            <person name="Celniker S.E."/>
            <person name="Chang J.L."/>
            <person name="Chapple C."/>
            <person name="Chatterji S."/>
            <person name="Chinwalla A."/>
            <person name="Civetta A."/>
            <person name="Clifton S.W."/>
            <person name="Comeron J.M."/>
            <person name="Costello J.C."/>
            <person name="Coyne J.A."/>
            <person name="Daub J."/>
            <person name="David R.G."/>
            <person name="Delcher A.L."/>
            <person name="Delehaunty K."/>
            <person name="Do C.B."/>
            <person name="Ebling H."/>
            <person name="Edwards K."/>
            <person name="Eickbush T."/>
            <person name="Evans J.D."/>
            <person name="Filipski A."/>
            <person name="Findeiss S."/>
            <person name="Freyhult E."/>
            <person name="Fulton L."/>
            <person name="Fulton R."/>
            <person name="Garcia A.C."/>
            <person name="Gardiner A."/>
            <person name="Garfield D.A."/>
            <person name="Garvin B.E."/>
            <person name="Gibson G."/>
            <person name="Gilbert D."/>
            <person name="Gnerre S."/>
            <person name="Godfrey J."/>
            <person name="Good R."/>
            <person name="Gotea V."/>
            <person name="Gravely B."/>
            <person name="Greenberg A.J."/>
            <person name="Griffiths-Jones S."/>
            <person name="Gross S."/>
            <person name="Guigo R."/>
            <person name="Gustafson E.A."/>
            <person name="Haerty W."/>
            <person name="Hahn M.W."/>
            <person name="Halligan D.L."/>
            <person name="Halpern A.L."/>
            <person name="Halter G.M."/>
            <person name="Han M.V."/>
            <person name="Heger A."/>
            <person name="Hillier L."/>
            <person name="Hinrichs A.S."/>
            <person name="Holmes I."/>
            <person name="Hoskins R.A."/>
            <person name="Hubisz M.J."/>
            <person name="Hultmark D."/>
            <person name="Huntley M.A."/>
            <person name="Jaffe D.B."/>
            <person name="Jagadeeshan S."/>
            <person name="Jeck W.R."/>
            <person name="Johnson J."/>
            <person name="Jones C.D."/>
            <person name="Jordan W.C."/>
            <person name="Karpen G.H."/>
            <person name="Kataoka E."/>
            <person name="Keightley P.D."/>
            <person name="Kheradpour P."/>
            <person name="Kirkness E.F."/>
            <person name="Koerich L.B."/>
            <person name="Kristiansen K."/>
            <person name="Kudrna D."/>
            <person name="Kulathinal R.J."/>
            <person name="Kumar S."/>
            <person name="Kwok R."/>
            <person name="Lander E."/>
            <person name="Langley C.H."/>
            <person name="Lapoint R."/>
            <person name="Lazzaro B.P."/>
            <person name="Lee S.J."/>
            <person name="Levesque L."/>
            <person name="Li R."/>
            <person name="Lin C.F."/>
            <person name="Lin M.F."/>
            <person name="Lindblad-Toh K."/>
            <person name="Llopart A."/>
            <person name="Long M."/>
            <person name="Low L."/>
            <person name="Lozovsky E."/>
            <person name="Lu J."/>
            <person name="Luo M."/>
            <person name="Machado C.A."/>
            <person name="Makalowski W."/>
            <person name="Marzo M."/>
            <person name="Matsuda M."/>
            <person name="Matzkin L."/>
            <person name="McAllister B."/>
            <person name="McBride C.S."/>
            <person name="McKernan B."/>
            <person name="McKernan K."/>
            <person name="Mendez-Lago M."/>
            <person name="Minx P."/>
            <person name="Mollenhauer M.U."/>
            <person name="Montooth K."/>
            <person name="Mount S.M."/>
            <person name="Mu X."/>
            <person name="Myers E."/>
            <person name="Negre B."/>
            <person name="Newfeld S."/>
            <person name="Nielsen R."/>
            <person name="Noor M.A."/>
            <person name="O'Grady P."/>
            <person name="Pachter L."/>
            <person name="Papaceit M."/>
            <person name="Parisi M.J."/>
            <person name="Parisi M."/>
            <person name="Parts L."/>
            <person name="Pedersen J.S."/>
            <person name="Pesole G."/>
            <person name="Phillippy A.M."/>
            <person name="Ponting C.P."/>
            <person name="Pop M."/>
            <person name="Porcelli D."/>
            <person name="Powell J.R."/>
            <person name="Prohaska S."/>
            <person name="Pruitt K."/>
            <person name="Puig M."/>
            <person name="Quesneville H."/>
            <person name="Ram K.R."/>
            <person name="Rand D."/>
            <person name="Rasmussen M.D."/>
            <person name="Reed L.K."/>
            <person name="Reenan R."/>
            <person name="Reily A."/>
            <person name="Remington K.A."/>
            <person name="Rieger T.T."/>
            <person name="Ritchie M.G."/>
            <person name="Robin C."/>
            <person name="Rogers Y.H."/>
            <person name="Rohde C."/>
            <person name="Rozas J."/>
            <person name="Rubenfield M.J."/>
            <person name="Ruiz A."/>
            <person name="Russo S."/>
            <person name="Salzberg S.L."/>
            <person name="Sanchez-Gracia A."/>
            <person name="Saranga D.J."/>
            <person name="Sato H."/>
            <person name="Schaeffer S.W."/>
            <person name="Schatz M.C."/>
            <person name="Schlenke T."/>
            <person name="Schwartz R."/>
            <person name="Segarra C."/>
            <person name="Singh R.S."/>
            <person name="Sirot L."/>
            <person name="Sirota M."/>
            <person name="Sisneros N.B."/>
            <person name="Smith C.D."/>
            <person name="Smith T.F."/>
            <person name="Spieth J."/>
            <person name="Stage D.E."/>
            <person name="Stark A."/>
            <person name="Stephan W."/>
            <person name="Strausberg R.L."/>
            <person name="Strempel S."/>
            <person name="Sturgill D."/>
            <person name="Sutton G."/>
            <person name="Sutton G.G."/>
            <person name="Tao W."/>
            <person name="Teichmann S."/>
            <person name="Tobari Y.N."/>
            <person name="Tomimura Y."/>
            <person name="Tsolas J.M."/>
            <person name="Valente V.L."/>
            <person name="Venter E."/>
            <person name="Venter J.C."/>
            <person name="Vicario S."/>
            <person name="Vieira F.G."/>
            <person name="Vilella A.J."/>
            <person name="Villasante A."/>
            <person name="Walenz B."/>
            <person name="Wang J."/>
            <person name="Wasserman M."/>
            <person name="Watts T."/>
            <person name="Wilson D."/>
            <person name="Wilson R.K."/>
            <person name="Wing R.A."/>
            <person name="Wolfner M.F."/>
            <person name="Wong A."/>
            <person name="Wong G.K."/>
            <person name="Wu C.I."/>
            <person name="Wu G."/>
            <person name="Yamamoto D."/>
            <person name="Yang H.P."/>
            <person name="Yang S.P."/>
            <person name="Yorke J.A."/>
            <person name="Yoshida K."/>
            <person name="Zdobnov E."/>
            <person name="Zhang P."/>
            <person name="Zhang Y."/>
            <person name="Zimin A.V."/>
            <person name="Baldwin J."/>
            <person name="Abdouelleil A."/>
            <person name="Abdulkadir J."/>
            <person name="Abebe A."/>
            <person name="Abera B."/>
            <person name="Abreu J."/>
            <person name="Acer S.C."/>
            <person name="Aftuck L."/>
            <person name="Alexander A."/>
            <person name="An P."/>
            <person name="Anderson E."/>
            <person name="Anderson S."/>
            <person name="Arachi H."/>
            <person name="Azer M."/>
            <person name="Bachantsang P."/>
            <person name="Barry A."/>
            <person name="Bayul T."/>
            <person name="Berlin A."/>
            <person name="Bessette D."/>
            <person name="Bloom T."/>
            <person name="Blye J."/>
            <person name="Boguslavskiy L."/>
            <person name="Bonnet C."/>
            <person name="Boukhgalter B."/>
            <person name="Bourzgui I."/>
            <person name="Brown A."/>
            <person name="Cahill P."/>
            <person name="Channer S."/>
            <person name="Cheshatsang Y."/>
            <person name="Chuda L."/>
            <person name="Citroen M."/>
            <person name="Collymore A."/>
            <person name="Cooke P."/>
            <person name="Costello M."/>
            <person name="D'Aco K."/>
            <person name="Daza R."/>
            <person name="De Haan G."/>
            <person name="DeGray S."/>
            <person name="DeMaso C."/>
            <person name="Dhargay N."/>
            <person name="Dooley K."/>
            <person name="Dooley E."/>
            <person name="Doricent M."/>
            <person name="Dorje P."/>
            <person name="Dorjee K."/>
            <person name="Dupes A."/>
            <person name="Elong R."/>
            <person name="Falk J."/>
            <person name="Farina A."/>
            <person name="Faro S."/>
            <person name="Ferguson D."/>
            <person name="Fisher S."/>
            <person name="Foley C.D."/>
            <person name="Franke A."/>
            <person name="Friedrich D."/>
            <person name="Gadbois L."/>
            <person name="Gearin G."/>
            <person name="Gearin C.R."/>
            <person name="Giannoukos G."/>
            <person name="Goode T."/>
            <person name="Graham J."/>
            <person name="Grandbois E."/>
            <person name="Grewal S."/>
            <person name="Gyaltsen K."/>
            <person name="Hafez N."/>
            <person name="Hagos B."/>
            <person name="Hall J."/>
            <person name="Henson C."/>
            <person name="Hollinger A."/>
            <person name="Honan T."/>
            <person name="Huard M.D."/>
            <person name="Hughes L."/>
            <person name="Hurhula B."/>
            <person name="Husby M.E."/>
            <person name="Kamat A."/>
            <person name="Kanga B."/>
            <person name="Kashin S."/>
            <person name="Khazanovich D."/>
            <person name="Kisner P."/>
            <person name="Lance K."/>
            <person name="Lara M."/>
            <person name="Lee W."/>
            <person name="Lennon N."/>
            <person name="Letendre F."/>
            <person name="LeVine R."/>
            <person name="Lipovsky A."/>
            <person name="Liu X."/>
            <person name="Liu J."/>
            <person name="Liu S."/>
            <person name="Lokyitsang T."/>
            <person name="Lokyitsang Y."/>
            <person name="Lubonja R."/>
            <person name="Lui A."/>
            <person name="MacDonald P."/>
            <person name="Magnisalis V."/>
            <person name="Maru K."/>
            <person name="Matthews C."/>
            <person name="McCusker W."/>
            <person name="McDonough S."/>
            <person name="Mehta T."/>
            <person name="Meldrim J."/>
            <person name="Meneus L."/>
            <person name="Mihai O."/>
            <person name="Mihalev A."/>
            <person name="Mihova T."/>
            <person name="Mittelman R."/>
            <person name="Mlenga V."/>
            <person name="Montmayeur A."/>
            <person name="Mulrain L."/>
            <person name="Navidi A."/>
            <person name="Naylor J."/>
            <person name="Negash T."/>
            <person name="Nguyen T."/>
            <person name="Nguyen N."/>
            <person name="Nicol R."/>
            <person name="Norbu C."/>
            <person name="Norbu N."/>
            <person name="Novod N."/>
            <person name="O'Neill B."/>
            <person name="Osman S."/>
            <person name="Markiewicz E."/>
            <person name="Oyono O.L."/>
            <person name="Patti C."/>
            <person name="Phunkhang P."/>
            <person name="Pierre F."/>
            <person name="Priest M."/>
            <person name="Raghuraman S."/>
            <person name="Rege F."/>
            <person name="Reyes R."/>
            <person name="Rise C."/>
            <person name="Rogov P."/>
            <person name="Ross K."/>
            <person name="Ryan E."/>
            <person name="Settipalli S."/>
            <person name="Shea T."/>
            <person name="Sherpa N."/>
            <person name="Shi L."/>
            <person name="Shih D."/>
            <person name="Sparrow T."/>
            <person name="Spaulding J."/>
            <person name="Stalker J."/>
            <person name="Stange-Thomann N."/>
            <person name="Stavropoulos S."/>
            <person name="Stone C."/>
            <person name="Strader C."/>
            <person name="Tesfaye S."/>
            <person name="Thomson T."/>
            <person name="Thoulutsang Y."/>
            <person name="Thoulutsang D."/>
            <person name="Topham K."/>
            <person name="Topping I."/>
            <person name="Tsamla T."/>
            <person name="Vassiliev H."/>
            <person name="Vo A."/>
            <person name="Wangchuk T."/>
            <person name="Wangdi T."/>
            <person name="Weiand M."/>
            <person name="Wilkinson J."/>
            <person name="Wilson A."/>
            <person name="Yadav S."/>
            <person name="Young G."/>
            <person name="Yu Q."/>
            <person name="Zembek L."/>
            <person name="Zhong D."/>
            <person name="Zimmer A."/>
            <person name="Zwirko Z."/>
            <person name="Jaffe D.B."/>
            <person name="Alvarez P."/>
            <person name="Brockman W."/>
            <person name="Butler J."/>
            <person name="Chin C."/>
            <person name="Gnerre S."/>
            <person name="Grabherr M."/>
            <person name="Kleber M."/>
            <person name="Mauceli E."/>
            <person name="MacCallum I."/>
        </authorList>
    </citation>
    <scope>NUCLEOTIDE SEQUENCE [LARGE SCALE GENOMIC DNA]</scope>
    <source>
        <strain evidence="3">Tucson 14030-0811.24</strain>
    </source>
</reference>
<protein>
    <submittedName>
        <fullName evidence="2">Uncharacterized protein</fullName>
    </submittedName>
</protein>
<feature type="region of interest" description="Disordered" evidence="1">
    <location>
        <begin position="74"/>
        <end position="237"/>
    </location>
</feature>
<feature type="region of interest" description="Disordered" evidence="1">
    <location>
        <begin position="528"/>
        <end position="551"/>
    </location>
</feature>
<dbReference type="eggNOG" id="ENOG502T81S">
    <property type="taxonomic scope" value="Eukaryota"/>
</dbReference>
<keyword evidence="3" id="KW-1185">Reference proteome</keyword>
<name>B4MND7_DROWI</name>
<sequence>MVSSLPFGVLQIGIVKLIRTNFQQKRTFTFVTLLGLFLFTVQARIIDNESAPIRGEVDASKPLEVNLAEANKDVVKNNEYQDKQSEKTTQEGKEPSVSESKKPATSAQNEPQDKKPQVQPANEGQETSEELKPNEPKQEESQEAKKPVEAKQESEEAKKPVEAKQESEEAKTSEKEDRQEAKPLEKQEANSELKPEVADVEKQPSQLVDDSKVQSNEASQQATANEINPNDGDQIQGRILDTNDARIEVIYEPASEIQFNGSHVVQYLDKIFKYPVVVTNASSSHSQHTNNKYSSYPKVQFVATNGSSSSSNQYHNKFSSYPKVEYVVPVPTGNSSDGNSTIHIHNHTHYYHQQQKKPFPFFVNPYEKQEVVVVDKNTTTGNVTVHEHYYIDNGKPGFGSSGGLPFPFLPNPFEKLSEVPKVVGLSFVLLPNPFYINKSGSSNSSSTTYSYPYHKFRGFSDDNTNAGLYLIANPFYTKKTEQEPVQQAEQASTKGQSASATNYLPIRVASLPILLPASLDANQETVNKDENDAKSFNTEGSGSGSSTSSQGNKIVQIEEEIFKNLLLSHELLQKQLASSSSGGSSDGQLFKIDDLSKAPFLVAHPLVLNINSNSNKSNKTSSSVSSNPINGLEEEVFKHLVLSHQFLEKQNPFKNEKRSQSSVADEESAVLFAVEIPKPIYRFFKSVFGVFSQ</sequence>
<feature type="compositionally biased region" description="Basic and acidic residues" evidence="1">
    <location>
        <begin position="74"/>
        <end position="102"/>
    </location>
</feature>
<dbReference type="InParanoid" id="B4MND7"/>
<organism evidence="2 3">
    <name type="scientific">Drosophila willistoni</name>
    <name type="common">Fruit fly</name>
    <dbReference type="NCBI Taxonomy" id="7260"/>
    <lineage>
        <taxon>Eukaryota</taxon>
        <taxon>Metazoa</taxon>
        <taxon>Ecdysozoa</taxon>
        <taxon>Arthropoda</taxon>
        <taxon>Hexapoda</taxon>
        <taxon>Insecta</taxon>
        <taxon>Pterygota</taxon>
        <taxon>Neoptera</taxon>
        <taxon>Endopterygota</taxon>
        <taxon>Diptera</taxon>
        <taxon>Brachycera</taxon>
        <taxon>Muscomorpha</taxon>
        <taxon>Ephydroidea</taxon>
        <taxon>Drosophilidae</taxon>
        <taxon>Drosophila</taxon>
        <taxon>Sophophora</taxon>
    </lineage>
</organism>